<reference evidence="1 2" key="1">
    <citation type="submission" date="2020-03" db="EMBL/GenBank/DDBJ databases">
        <title>Genome sequence of strain Massilia sp. TW-1.</title>
        <authorList>
            <person name="Chaudhary D.K."/>
        </authorList>
    </citation>
    <scope>NUCLEOTIDE SEQUENCE [LARGE SCALE GENOMIC DNA]</scope>
    <source>
        <strain evidence="1 2">TW-1</strain>
    </source>
</reference>
<organism evidence="1 2">
    <name type="scientific">Telluria antibiotica</name>
    <dbReference type="NCBI Taxonomy" id="2717319"/>
    <lineage>
        <taxon>Bacteria</taxon>
        <taxon>Pseudomonadati</taxon>
        <taxon>Pseudomonadota</taxon>
        <taxon>Betaproteobacteria</taxon>
        <taxon>Burkholderiales</taxon>
        <taxon>Oxalobacteraceae</taxon>
        <taxon>Telluria group</taxon>
        <taxon>Telluria</taxon>
    </lineage>
</organism>
<proteinExistence type="predicted"/>
<name>A0ABX0PDD4_9BURK</name>
<evidence type="ECO:0000313" key="1">
    <source>
        <dbReference type="EMBL" id="NIA55371.1"/>
    </source>
</evidence>
<dbReference type="EMBL" id="JAAQOM010000010">
    <property type="protein sequence ID" value="NIA55371.1"/>
    <property type="molecule type" value="Genomic_DNA"/>
</dbReference>
<accession>A0ABX0PDD4</accession>
<evidence type="ECO:0000313" key="2">
    <source>
        <dbReference type="Proteomes" id="UP000716322"/>
    </source>
</evidence>
<protein>
    <submittedName>
        <fullName evidence="1">Uncharacterized protein</fullName>
    </submittedName>
</protein>
<dbReference type="RefSeq" id="WP_166860643.1">
    <property type="nucleotide sequence ID" value="NZ_JAAQOM010000010.1"/>
</dbReference>
<gene>
    <name evidence="1" type="ORF">HAV22_17180</name>
</gene>
<dbReference type="Proteomes" id="UP000716322">
    <property type="component" value="Unassembled WGS sequence"/>
</dbReference>
<sequence>MKKIFDELSYKHYRKKNWVAMLHTALRMRVEAKLSSEIADIFDADISLAKEFFRINKQLVVKSLCMLEQKIPINMDNIIYLWNYVSVGSEKISEITPDFLLDNFARDLARL</sequence>
<comment type="caution">
    <text evidence="1">The sequence shown here is derived from an EMBL/GenBank/DDBJ whole genome shotgun (WGS) entry which is preliminary data.</text>
</comment>
<keyword evidence="2" id="KW-1185">Reference proteome</keyword>